<name>A0ABU3IC97_9ACTO</name>
<comment type="subcellular location">
    <subcellularLocation>
        <location evidence="1">Membrane</location>
        <topology evidence="1">Multi-pass membrane protein</topology>
    </subcellularLocation>
</comment>
<proteinExistence type="predicted"/>
<feature type="transmembrane region" description="Helical" evidence="5">
    <location>
        <begin position="394"/>
        <end position="412"/>
    </location>
</feature>
<gene>
    <name evidence="6" type="ORF">QS713_01995</name>
</gene>
<keyword evidence="2 5" id="KW-0812">Transmembrane</keyword>
<dbReference type="PANTHER" id="PTHR43077">
    <property type="entry name" value="TRANSPORT PERMEASE YVFS-RELATED"/>
    <property type="match status" value="1"/>
</dbReference>
<keyword evidence="7" id="KW-1185">Reference proteome</keyword>
<evidence type="ECO:0000256" key="4">
    <source>
        <dbReference type="ARBA" id="ARBA00023136"/>
    </source>
</evidence>
<organism evidence="6 7">
    <name type="scientific">Gleimia hominis</name>
    <dbReference type="NCBI Taxonomy" id="595468"/>
    <lineage>
        <taxon>Bacteria</taxon>
        <taxon>Bacillati</taxon>
        <taxon>Actinomycetota</taxon>
        <taxon>Actinomycetes</taxon>
        <taxon>Actinomycetales</taxon>
        <taxon>Actinomycetaceae</taxon>
        <taxon>Gleimia</taxon>
    </lineage>
</organism>
<feature type="transmembrane region" description="Helical" evidence="5">
    <location>
        <begin position="308"/>
        <end position="330"/>
    </location>
</feature>
<dbReference type="PANTHER" id="PTHR43077:SF5">
    <property type="entry name" value="PHAGE INFECTION PROTEIN"/>
    <property type="match status" value="1"/>
</dbReference>
<accession>A0ABU3IC97</accession>
<keyword evidence="4 5" id="KW-0472">Membrane</keyword>
<dbReference type="EMBL" id="JASXSX010000001">
    <property type="protein sequence ID" value="MDT3766835.1"/>
    <property type="molecule type" value="Genomic_DNA"/>
</dbReference>
<sequence>MSTRSFLGKKKPVGQRASKPAGFGWLLALVAPVLGLLVAALIVGPLLGMNPHNLPVALVNADQKVAAPNGQSVGVGEKIAQSLLDADQDLVEFHETGLREPKNSYLADYSGYYAEVRIPKDLSTQVLRAQTEAAKAKAMAEAKAQAGMPGVDPAENPAGNAEMGAAQKPKAVQIPAVTVTINQGRNPLAAQSLTGAFTAIKQKLAQQAGAGAPPFSLDIKYVNEVPTEWGFKAMIAPVMLFLLTFIASIATGFAAWRTISLKAWRISSRFLRAFAQLCVGAVGALIAAFGAVWLAHWVTGISLPFTKLAVFLAVVSFAFVCLTVGGMGLFGKRGLAVPVLCMVLGMSTLTLPRPFLPGFWRDWIYPWIPPRFAGEGVRAVLFANAPVMNESTTALLWVCAFGIALLIGAAVISKPTAALDTKADSTSSNAADKTTPSAID</sequence>
<evidence type="ECO:0000313" key="6">
    <source>
        <dbReference type="EMBL" id="MDT3766835.1"/>
    </source>
</evidence>
<keyword evidence="3 5" id="KW-1133">Transmembrane helix</keyword>
<feature type="transmembrane region" description="Helical" evidence="5">
    <location>
        <begin position="337"/>
        <end position="356"/>
    </location>
</feature>
<dbReference type="RefSeq" id="WP_313272031.1">
    <property type="nucleotide sequence ID" value="NZ_JASXSX010000001.1"/>
</dbReference>
<evidence type="ECO:0000256" key="5">
    <source>
        <dbReference type="SAM" id="Phobius"/>
    </source>
</evidence>
<reference evidence="6 7" key="1">
    <citation type="submission" date="2023-06" db="EMBL/GenBank/DDBJ databases">
        <title>Draft genome sequence of Gleimia hominis type strain CCUG 57540T.</title>
        <authorList>
            <person name="Salva-Serra F."/>
            <person name="Cardew S."/>
            <person name="Jensie Markopoulos S."/>
            <person name="Ohlen M."/>
            <person name="Inganas E."/>
            <person name="Svensson-Stadler L."/>
            <person name="Moore E.R.B."/>
        </authorList>
    </citation>
    <scope>NUCLEOTIDE SEQUENCE [LARGE SCALE GENOMIC DNA]</scope>
    <source>
        <strain evidence="6 7">CCUG 57540</strain>
    </source>
</reference>
<evidence type="ECO:0000256" key="2">
    <source>
        <dbReference type="ARBA" id="ARBA00022692"/>
    </source>
</evidence>
<comment type="caution">
    <text evidence="6">The sequence shown here is derived from an EMBL/GenBank/DDBJ whole genome shotgun (WGS) entry which is preliminary data.</text>
</comment>
<evidence type="ECO:0000256" key="1">
    <source>
        <dbReference type="ARBA" id="ARBA00004141"/>
    </source>
</evidence>
<evidence type="ECO:0000256" key="3">
    <source>
        <dbReference type="ARBA" id="ARBA00022989"/>
    </source>
</evidence>
<feature type="transmembrane region" description="Helical" evidence="5">
    <location>
        <begin position="21"/>
        <end position="47"/>
    </location>
</feature>
<dbReference type="InterPro" id="IPR051328">
    <property type="entry name" value="T7SS_ABC-Transporter"/>
</dbReference>
<protein>
    <submittedName>
        <fullName evidence="6">ABC transporter permease</fullName>
    </submittedName>
</protein>
<evidence type="ECO:0000313" key="7">
    <source>
        <dbReference type="Proteomes" id="UP001247542"/>
    </source>
</evidence>
<dbReference type="Proteomes" id="UP001247542">
    <property type="component" value="Unassembled WGS sequence"/>
</dbReference>
<feature type="transmembrane region" description="Helical" evidence="5">
    <location>
        <begin position="234"/>
        <end position="256"/>
    </location>
</feature>
<feature type="transmembrane region" description="Helical" evidence="5">
    <location>
        <begin position="277"/>
        <end position="296"/>
    </location>
</feature>